<proteinExistence type="predicted"/>
<name>A0A1N5TA70_9ARCH</name>
<dbReference type="InterPro" id="IPR045569">
    <property type="entry name" value="Metalloprtase-TldD/E_C"/>
</dbReference>
<keyword evidence="2" id="KW-0645">Protease</keyword>
<dbReference type="PANTHER" id="PTHR43666">
    <property type="entry name" value="TLDD PROTEIN"/>
    <property type="match status" value="1"/>
</dbReference>
<dbReference type="RefSeq" id="WP_021789943.1">
    <property type="nucleotide sequence ID" value="NZ_LT671858.1"/>
</dbReference>
<dbReference type="GeneID" id="41587802"/>
<dbReference type="InterPro" id="IPR036059">
    <property type="entry name" value="TldD/PmbA_sf"/>
</dbReference>
<feature type="domain" description="Metalloprotease TldD/E C-terminal" evidence="1">
    <location>
        <begin position="212"/>
        <end position="431"/>
    </location>
</feature>
<dbReference type="EMBL" id="LT671858">
    <property type="protein sequence ID" value="SIM44908.1"/>
    <property type="molecule type" value="Genomic_DNA"/>
</dbReference>
<keyword evidence="2" id="KW-0378">Hydrolase</keyword>
<organism evidence="2 3">
    <name type="scientific">Cuniculiplasma divulgatum</name>
    <dbReference type="NCBI Taxonomy" id="1673428"/>
    <lineage>
        <taxon>Archaea</taxon>
        <taxon>Methanobacteriati</taxon>
        <taxon>Thermoplasmatota</taxon>
        <taxon>Thermoplasmata</taxon>
        <taxon>Thermoplasmatales</taxon>
        <taxon>Cuniculiplasmataceae</taxon>
        <taxon>Cuniculiplasma</taxon>
    </lineage>
</organism>
<reference evidence="2 3" key="1">
    <citation type="submission" date="2016-04" db="EMBL/GenBank/DDBJ databases">
        <authorList>
            <person name="Evans L.H."/>
            <person name="Alamgir A."/>
            <person name="Owens N."/>
            <person name="Weber N.D."/>
            <person name="Virtaneva K."/>
            <person name="Barbian K."/>
            <person name="Babar A."/>
            <person name="Rosenke K."/>
        </authorList>
    </citation>
    <scope>NUCLEOTIDE SEQUENCE [LARGE SCALE GENOMIC DNA]</scope>
    <source>
        <strain evidence="3">S5(T) (JCM 30642 \VKM B-2941)</strain>
    </source>
</reference>
<evidence type="ECO:0000259" key="1">
    <source>
        <dbReference type="Pfam" id="PF19289"/>
    </source>
</evidence>
<evidence type="ECO:0000313" key="3">
    <source>
        <dbReference type="Proteomes" id="UP000195607"/>
    </source>
</evidence>
<dbReference type="AlphaFoldDB" id="A0A1N5TA70"/>
<dbReference type="Proteomes" id="UP000195607">
    <property type="component" value="Chromosome I"/>
</dbReference>
<gene>
    <name evidence="2" type="ORF">CSP5_0503</name>
</gene>
<sequence>MADLNLIKRNVKKLKLDSYVIRLIRTNIEQIRFSNNLVDLRNYWTREGISIFLNSGKKITEISLDNDSNIEEKIEKSYRSMIKGEESNTFNGINPEKYSSIEKIEEQEKSVELDDIVNACVEGAREGGSERSTGLAYRTYTDDHIITPFNEHHVTYDDFNFDIRAFRGQNTGQEGVHFSSSAKDPVEIAKKAGMEAGKTASLIVPSIEFEAGNFETLLSPYVIGNIFTYCSSLFSAYSVQMGMSYLDESLGNRVASESLTLSDSPLNKHGSNYTVFDDEGTPCFNKNLITHGVLENFVHSYSTAVTSGTKTTGNAGIISPEPLQLSMESGNRSVEDLLHSIDHGLYIKNAWYTRFQDNRNAVFSTVPRDGIFRVENGEIAGRISGVRISDSFGKIIKNISGVSSELKNVKFWEEVSPSIMASVLVQDLHVTKAF</sequence>
<dbReference type="Pfam" id="PF19289">
    <property type="entry name" value="PmbA_TldD_3rd"/>
    <property type="match status" value="1"/>
</dbReference>
<accession>A0A1N5TA70</accession>
<protein>
    <submittedName>
        <fullName evidence="2">U62 family protease subunit A</fullName>
    </submittedName>
</protein>
<dbReference type="GO" id="GO:0008237">
    <property type="term" value="F:metallopeptidase activity"/>
    <property type="evidence" value="ECO:0007669"/>
    <property type="project" value="InterPro"/>
</dbReference>
<dbReference type="GO" id="GO:0006508">
    <property type="term" value="P:proteolysis"/>
    <property type="evidence" value="ECO:0007669"/>
    <property type="project" value="UniProtKB-KW"/>
</dbReference>
<dbReference type="SUPFAM" id="SSF111283">
    <property type="entry name" value="Putative modulator of DNA gyrase, PmbA/TldD"/>
    <property type="match status" value="1"/>
</dbReference>
<dbReference type="PANTHER" id="PTHR43666:SF1">
    <property type="entry name" value="CONSERVED PROTEIN"/>
    <property type="match status" value="1"/>
</dbReference>
<evidence type="ECO:0000313" key="2">
    <source>
        <dbReference type="EMBL" id="SIM44908.1"/>
    </source>
</evidence>